<organism evidence="2 3">
    <name type="scientific">Mycena sanguinolenta</name>
    <dbReference type="NCBI Taxonomy" id="230812"/>
    <lineage>
        <taxon>Eukaryota</taxon>
        <taxon>Fungi</taxon>
        <taxon>Dikarya</taxon>
        <taxon>Basidiomycota</taxon>
        <taxon>Agaricomycotina</taxon>
        <taxon>Agaricomycetes</taxon>
        <taxon>Agaricomycetidae</taxon>
        <taxon>Agaricales</taxon>
        <taxon>Marasmiineae</taxon>
        <taxon>Mycenaceae</taxon>
        <taxon>Mycena</taxon>
    </lineage>
</organism>
<evidence type="ECO:0000313" key="2">
    <source>
        <dbReference type="EMBL" id="KAF7377321.1"/>
    </source>
</evidence>
<feature type="region of interest" description="Disordered" evidence="1">
    <location>
        <begin position="357"/>
        <end position="409"/>
    </location>
</feature>
<evidence type="ECO:0000313" key="3">
    <source>
        <dbReference type="Proteomes" id="UP000623467"/>
    </source>
</evidence>
<feature type="compositionally biased region" description="Low complexity" evidence="1">
    <location>
        <begin position="244"/>
        <end position="254"/>
    </location>
</feature>
<feature type="compositionally biased region" description="Polar residues" evidence="1">
    <location>
        <begin position="384"/>
        <end position="399"/>
    </location>
</feature>
<keyword evidence="3" id="KW-1185">Reference proteome</keyword>
<comment type="caution">
    <text evidence="2">The sequence shown here is derived from an EMBL/GenBank/DDBJ whole genome shotgun (WGS) entry which is preliminary data.</text>
</comment>
<proteinExistence type="predicted"/>
<protein>
    <submittedName>
        <fullName evidence="2">Uncharacterized protein</fullName>
    </submittedName>
</protein>
<dbReference type="AlphaFoldDB" id="A0A8H7DN54"/>
<feature type="region of interest" description="Disordered" evidence="1">
    <location>
        <begin position="1"/>
        <end position="31"/>
    </location>
</feature>
<feature type="compositionally biased region" description="Basic residues" evidence="1">
    <location>
        <begin position="1"/>
        <end position="11"/>
    </location>
</feature>
<feature type="compositionally biased region" description="Polar residues" evidence="1">
    <location>
        <begin position="225"/>
        <end position="235"/>
    </location>
</feature>
<dbReference type="OrthoDB" id="3211402at2759"/>
<feature type="compositionally biased region" description="Basic and acidic residues" evidence="1">
    <location>
        <begin position="12"/>
        <end position="27"/>
    </location>
</feature>
<dbReference type="Proteomes" id="UP000623467">
    <property type="component" value="Unassembled WGS sequence"/>
</dbReference>
<dbReference type="EMBL" id="JACAZH010000001">
    <property type="protein sequence ID" value="KAF7377321.1"/>
    <property type="molecule type" value="Genomic_DNA"/>
</dbReference>
<evidence type="ECO:0000256" key="1">
    <source>
        <dbReference type="SAM" id="MobiDB-lite"/>
    </source>
</evidence>
<sequence>MPPRRSPRKHKGPTEKPVKAAKPKEPPLPRIDWSANRGALIWDLIAQMEVKENRLVLFGKQDKDEKSIGDRKITVYKRIGGEIMPEYFEKSPNALAKRVKGKAEDLINAYKELAKELQVTGGGLQNDDDDSDNEGSGVHQFLDCYISSEGPDHDTTPRARNIWEKLTQKFEYFPALHKFLAARSNIVPPMVATGVGPEGRKVVHLQPPTQTQNTFDDDCIDPSLKNPQTPDPTNQELDEDELGSSPVVISSSPSPQAPEEKPFRGKTAARASTFQRAMDSAKAANGGQQRPRTFEESLVNLQSQMLQAASAREDQKLANDRARIRLDEVNQLLTLHKIGILDNATLAKRIEAVNEKYADHPKRAHSPVDDTPRKRSRHHSSSSDAGSSQPWDRNGSSPAPGSDHSLGYR</sequence>
<feature type="region of interest" description="Disordered" evidence="1">
    <location>
        <begin position="207"/>
        <end position="291"/>
    </location>
</feature>
<gene>
    <name evidence="2" type="ORF">MSAN_00152700</name>
</gene>
<name>A0A8H7DN54_9AGAR</name>
<accession>A0A8H7DN54</accession>
<feature type="compositionally biased region" description="Basic and acidic residues" evidence="1">
    <location>
        <begin position="357"/>
        <end position="373"/>
    </location>
</feature>
<reference evidence="2" key="1">
    <citation type="submission" date="2020-05" db="EMBL/GenBank/DDBJ databases">
        <title>Mycena genomes resolve the evolution of fungal bioluminescence.</title>
        <authorList>
            <person name="Tsai I.J."/>
        </authorList>
    </citation>
    <scope>NUCLEOTIDE SEQUENCE</scope>
    <source>
        <strain evidence="2">160909Yilan</strain>
    </source>
</reference>